<dbReference type="SMART" id="SM00073">
    <property type="entry name" value="HPT"/>
    <property type="match status" value="1"/>
</dbReference>
<dbReference type="InterPro" id="IPR001789">
    <property type="entry name" value="Sig_transdc_resp-reg_receiver"/>
</dbReference>
<feature type="modified residue" description="Phosphohistidine" evidence="11">
    <location>
        <position position="1082"/>
    </location>
</feature>
<evidence type="ECO:0000256" key="15">
    <source>
        <dbReference type="SAM" id="Phobius"/>
    </source>
</evidence>
<dbReference type="PRINTS" id="PR00344">
    <property type="entry name" value="BCTRLSENSOR"/>
</dbReference>
<dbReference type="AlphaFoldDB" id="A0A8J7CDJ1"/>
<reference evidence="19" key="1">
    <citation type="submission" date="2020-10" db="EMBL/GenBank/DDBJ databases">
        <title>Genome sequence of the unusual species of purple photosynthetic bacteria, Phaeovibrio sulfidiphilus DSM 23193, type strain.</title>
        <authorList>
            <person name="Kyndt J.A."/>
            <person name="Meyer T.E."/>
        </authorList>
    </citation>
    <scope>NUCLEOTIDE SEQUENCE</scope>
    <source>
        <strain evidence="19">DSM 23193</strain>
    </source>
</reference>
<comment type="caution">
    <text evidence="19">The sequence shown here is derived from an EMBL/GenBank/DDBJ whole genome shotgun (WGS) entry which is preliminary data.</text>
</comment>
<evidence type="ECO:0000256" key="14">
    <source>
        <dbReference type="SAM" id="MobiDB-lite"/>
    </source>
</evidence>
<dbReference type="Gene3D" id="1.20.120.160">
    <property type="entry name" value="HPT domain"/>
    <property type="match status" value="1"/>
</dbReference>
<evidence type="ECO:0000259" key="18">
    <source>
        <dbReference type="PROSITE" id="PS50894"/>
    </source>
</evidence>
<dbReference type="Pfam" id="PF08448">
    <property type="entry name" value="PAS_4"/>
    <property type="match status" value="1"/>
</dbReference>
<feature type="coiled-coil region" evidence="13">
    <location>
        <begin position="403"/>
        <end position="430"/>
    </location>
</feature>
<dbReference type="InterPro" id="IPR008207">
    <property type="entry name" value="Sig_transdc_His_kin_Hpt_dom"/>
</dbReference>
<sequence>MPAPEVCPDTVGEDPSGDRGDGAASKAPPILPFALAGVLLWTLAMGTSGAYNFITAERQALNAAALQARTTAQTEFLYLSWIHSQNGVFTYEGRQIGPNPYLREDLRTLELPGGERLIRVNADHLSRMVHESSGWNTGIVSRLTSSNPIRLANAPDSWETESLRTIEKHRAAEVLEVAPIQGKRFLRLMVGLGAQRPCLECHKPLSGGEPSVVGALSVSVPMDLYEPETRMTQNMVLATHGGIWLLGLFGIAAGSRASRAFVDDRDTAVRELRATTRELALRNEEIERHRRELAAFVSNVDAGVFLKDRKDTYFVANRRMCEILNQPMDTVIGSTNAGILPPAIAKRLSRHENTVRTTGKAAELEIALEFQGTRSIYNFVVFPIQEGDEAMGLGGLVVDVTHREQAARAMRDAKNAAEQANAAKTNFLANMSHEIRTPLNGLIGMSDLLLRTRLTPDQASMTDAIKSCGMSLLGIINDILDISKIVSGKLTLETIPFAPREVLYEAIRGIAPVAYKKKLELVLHISRSVPERIVGDPTRLRQLVLNLTSNALKFTDEGEIFVSVTTIEGVKTKFGQVALRFSVTDTGIGIPEDKQDKIFRAFEQVDNSTTRKYGGTGLGLAICAQLLDSMNSKLELKSQLGSGSRFWFDLVVDLPYGDSGEAVDLSSGQLRDARVLLVESNATCLGVLRELLVDWGMSVLSASTVREALDQARAHADRFGAGSLDVIVCDQLLDDGTAFDVLEGFRDDPRLRDVPAIKLAAGSILDCQDPPEAGLSDILEKPVSPRRLVDALLFTLGRTPLRTTPPPAPPSGTNAEAAALEAAETALYSAASAPGKPVHGAGGTLSFGTGDGVGTPESGSGPDRPLRVLLVEDVPMNQVVAGRMLGTLGCETVVADHGEQAIALLRSRGPFDLILMDIQMPVLDGISATRQIRDLEKAGELPRSVIVAVTANAFEEDQTLYLDAGMDGWLTKPVLFDNLKSLLDTLVRQRDAGAPPEPLVPGAPPPPPIPAAARAEPEVSPEAPRDDAPLIEPGVMERNFEGNTSFIEKAVELYLRDGPALMKDIGDAIAESDNEKLRISAHALKGISGFFNRGELIAACLALEDAGRKGLLPDRRPDVEPMRARLGDLFARMLGEMGTLLERIRKTGTHGMGET</sequence>
<evidence type="ECO:0000256" key="4">
    <source>
        <dbReference type="ARBA" id="ARBA00022679"/>
    </source>
</evidence>
<dbReference type="Gene3D" id="3.40.50.2300">
    <property type="match status" value="2"/>
</dbReference>
<dbReference type="PROSITE" id="PS50110">
    <property type="entry name" value="RESPONSE_REGULATORY"/>
    <property type="match status" value="2"/>
</dbReference>
<keyword evidence="3 12" id="KW-0597">Phosphoprotein</keyword>
<evidence type="ECO:0000256" key="11">
    <source>
        <dbReference type="PROSITE-ProRule" id="PRU00110"/>
    </source>
</evidence>
<feature type="domain" description="Histidine kinase" evidence="16">
    <location>
        <begin position="430"/>
        <end position="654"/>
    </location>
</feature>
<dbReference type="SUPFAM" id="SSF47384">
    <property type="entry name" value="Homodimeric domain of signal transducing histidine kinase"/>
    <property type="match status" value="1"/>
</dbReference>
<evidence type="ECO:0000256" key="9">
    <source>
        <dbReference type="ARBA" id="ARBA00064003"/>
    </source>
</evidence>
<dbReference type="SUPFAM" id="SSF55874">
    <property type="entry name" value="ATPase domain of HSP90 chaperone/DNA topoisomerase II/histidine kinase"/>
    <property type="match status" value="1"/>
</dbReference>
<comment type="catalytic activity">
    <reaction evidence="1">
        <text>ATP + protein L-histidine = ADP + protein N-phospho-L-histidine.</text>
        <dbReference type="EC" id="2.7.13.3"/>
    </reaction>
</comment>
<evidence type="ECO:0000256" key="8">
    <source>
        <dbReference type="ARBA" id="ARBA00023012"/>
    </source>
</evidence>
<dbReference type="InterPro" id="IPR036890">
    <property type="entry name" value="HATPase_C_sf"/>
</dbReference>
<keyword evidence="13" id="KW-0175">Coiled coil</keyword>
<dbReference type="InterPro" id="IPR036641">
    <property type="entry name" value="HPT_dom_sf"/>
</dbReference>
<feature type="domain" description="HPt" evidence="18">
    <location>
        <begin position="1043"/>
        <end position="1147"/>
    </location>
</feature>
<feature type="region of interest" description="Disordered" evidence="14">
    <location>
        <begin position="1"/>
        <end position="24"/>
    </location>
</feature>
<dbReference type="InterPro" id="IPR004358">
    <property type="entry name" value="Sig_transdc_His_kin-like_C"/>
</dbReference>
<protein>
    <recommendedName>
        <fullName evidence="10">Sensory/regulatory protein RpfC</fullName>
        <ecNumber evidence="2">2.7.13.3</ecNumber>
    </recommendedName>
</protein>
<dbReference type="SMART" id="SM00388">
    <property type="entry name" value="HisKA"/>
    <property type="match status" value="1"/>
</dbReference>
<dbReference type="FunFam" id="3.30.565.10:FF:000010">
    <property type="entry name" value="Sensor histidine kinase RcsC"/>
    <property type="match status" value="1"/>
</dbReference>
<comment type="subunit">
    <text evidence="9">At low DSF concentrations, interacts with RpfF.</text>
</comment>
<proteinExistence type="predicted"/>
<evidence type="ECO:0000256" key="10">
    <source>
        <dbReference type="ARBA" id="ARBA00068150"/>
    </source>
</evidence>
<evidence type="ECO:0000313" key="20">
    <source>
        <dbReference type="Proteomes" id="UP000631034"/>
    </source>
</evidence>
<organism evidence="19 20">
    <name type="scientific">Phaeovibrio sulfidiphilus</name>
    <dbReference type="NCBI Taxonomy" id="1220600"/>
    <lineage>
        <taxon>Bacteria</taxon>
        <taxon>Pseudomonadati</taxon>
        <taxon>Pseudomonadota</taxon>
        <taxon>Alphaproteobacteria</taxon>
        <taxon>Rhodospirillales</taxon>
        <taxon>Rhodospirillaceae</taxon>
        <taxon>Phaeovibrio</taxon>
    </lineage>
</organism>
<dbReference type="GO" id="GO:0005886">
    <property type="term" value="C:plasma membrane"/>
    <property type="evidence" value="ECO:0007669"/>
    <property type="project" value="UniProtKB-SubCell"/>
</dbReference>
<evidence type="ECO:0000259" key="16">
    <source>
        <dbReference type="PROSITE" id="PS50109"/>
    </source>
</evidence>
<dbReference type="SUPFAM" id="SSF52172">
    <property type="entry name" value="CheY-like"/>
    <property type="match status" value="2"/>
</dbReference>
<accession>A0A8J7CDJ1</accession>
<dbReference type="Gene3D" id="1.10.287.130">
    <property type="match status" value="1"/>
</dbReference>
<evidence type="ECO:0000259" key="17">
    <source>
        <dbReference type="PROSITE" id="PS50110"/>
    </source>
</evidence>
<feature type="domain" description="Response regulatory" evidence="17">
    <location>
        <begin position="867"/>
        <end position="987"/>
    </location>
</feature>
<evidence type="ECO:0000256" key="1">
    <source>
        <dbReference type="ARBA" id="ARBA00000085"/>
    </source>
</evidence>
<feature type="compositionally biased region" description="Gly residues" evidence="14">
    <location>
        <begin position="841"/>
        <end position="853"/>
    </location>
</feature>
<keyword evidence="6" id="KW-0418">Kinase</keyword>
<evidence type="ECO:0000256" key="3">
    <source>
        <dbReference type="ARBA" id="ARBA00022553"/>
    </source>
</evidence>
<dbReference type="InterPro" id="IPR021796">
    <property type="entry name" value="Tll0287-like_dom"/>
</dbReference>
<dbReference type="InterPro" id="IPR013656">
    <property type="entry name" value="PAS_4"/>
</dbReference>
<dbReference type="GO" id="GO:0005524">
    <property type="term" value="F:ATP binding"/>
    <property type="evidence" value="ECO:0007669"/>
    <property type="project" value="UniProtKB-KW"/>
</dbReference>
<dbReference type="PANTHER" id="PTHR45339:SF5">
    <property type="entry name" value="HISTIDINE KINASE"/>
    <property type="match status" value="1"/>
</dbReference>
<dbReference type="Pfam" id="PF01627">
    <property type="entry name" value="Hpt"/>
    <property type="match status" value="1"/>
</dbReference>
<keyword evidence="4" id="KW-0808">Transferase</keyword>
<dbReference type="CDD" id="cd17546">
    <property type="entry name" value="REC_hyHK_CKI1_RcsC-like"/>
    <property type="match status" value="1"/>
</dbReference>
<evidence type="ECO:0000256" key="2">
    <source>
        <dbReference type="ARBA" id="ARBA00012438"/>
    </source>
</evidence>
<dbReference type="InterPro" id="IPR003594">
    <property type="entry name" value="HATPase_dom"/>
</dbReference>
<dbReference type="CDD" id="cd16922">
    <property type="entry name" value="HATPase_EvgS-ArcB-TorS-like"/>
    <property type="match status" value="1"/>
</dbReference>
<dbReference type="FunFam" id="1.10.287.130:FF:000002">
    <property type="entry name" value="Two-component osmosensing histidine kinase"/>
    <property type="match status" value="1"/>
</dbReference>
<evidence type="ECO:0000256" key="5">
    <source>
        <dbReference type="ARBA" id="ARBA00022741"/>
    </source>
</evidence>
<dbReference type="SUPFAM" id="SSF55785">
    <property type="entry name" value="PYP-like sensor domain (PAS domain)"/>
    <property type="match status" value="1"/>
</dbReference>
<keyword evidence="15" id="KW-0812">Transmembrane</keyword>
<name>A0A8J7CDJ1_9PROT</name>
<feature type="transmembrane region" description="Helical" evidence="15">
    <location>
        <begin position="30"/>
        <end position="54"/>
    </location>
</feature>
<dbReference type="Gene3D" id="3.30.450.20">
    <property type="entry name" value="PAS domain"/>
    <property type="match status" value="1"/>
</dbReference>
<evidence type="ECO:0000256" key="6">
    <source>
        <dbReference type="ARBA" id="ARBA00022777"/>
    </source>
</evidence>
<dbReference type="Pfam" id="PF02518">
    <property type="entry name" value="HATPase_c"/>
    <property type="match status" value="1"/>
</dbReference>
<keyword evidence="8" id="KW-0902">Two-component regulatory system</keyword>
<feature type="region of interest" description="Disordered" evidence="14">
    <location>
        <begin position="992"/>
        <end position="1030"/>
    </location>
</feature>
<dbReference type="CDD" id="cd00082">
    <property type="entry name" value="HisKA"/>
    <property type="match status" value="1"/>
</dbReference>
<dbReference type="InterPro" id="IPR003661">
    <property type="entry name" value="HisK_dim/P_dom"/>
</dbReference>
<dbReference type="InterPro" id="IPR036097">
    <property type="entry name" value="HisK_dim/P_sf"/>
</dbReference>
<dbReference type="InterPro" id="IPR011006">
    <property type="entry name" value="CheY-like_superfamily"/>
</dbReference>
<feature type="modified residue" description="4-aspartylphosphate" evidence="12">
    <location>
        <position position="730"/>
    </location>
</feature>
<dbReference type="GO" id="GO:0000155">
    <property type="term" value="F:phosphorelay sensor kinase activity"/>
    <property type="evidence" value="ECO:0007669"/>
    <property type="project" value="InterPro"/>
</dbReference>
<gene>
    <name evidence="19" type="ORF">IHV25_09030</name>
</gene>
<dbReference type="EC" id="2.7.13.3" evidence="2"/>
<dbReference type="Proteomes" id="UP000631034">
    <property type="component" value="Unassembled WGS sequence"/>
</dbReference>
<keyword evidence="5" id="KW-0547">Nucleotide-binding</keyword>
<dbReference type="SMART" id="SM00448">
    <property type="entry name" value="REC"/>
    <property type="match status" value="2"/>
</dbReference>
<evidence type="ECO:0000256" key="7">
    <source>
        <dbReference type="ARBA" id="ARBA00022840"/>
    </source>
</evidence>
<feature type="compositionally biased region" description="Pro residues" evidence="14">
    <location>
        <begin position="995"/>
        <end position="1010"/>
    </location>
</feature>
<dbReference type="Pfam" id="PF11845">
    <property type="entry name" value="Tll0287-like"/>
    <property type="match status" value="1"/>
</dbReference>
<feature type="transmembrane region" description="Helical" evidence="15">
    <location>
        <begin position="235"/>
        <end position="255"/>
    </location>
</feature>
<dbReference type="Pfam" id="PF00512">
    <property type="entry name" value="HisKA"/>
    <property type="match status" value="1"/>
</dbReference>
<keyword evidence="7" id="KW-0067">ATP-binding</keyword>
<dbReference type="PROSITE" id="PS50109">
    <property type="entry name" value="HIS_KIN"/>
    <property type="match status" value="1"/>
</dbReference>
<feature type="modified residue" description="4-aspartylphosphate" evidence="12">
    <location>
        <position position="917"/>
    </location>
</feature>
<dbReference type="InterPro" id="IPR035965">
    <property type="entry name" value="PAS-like_dom_sf"/>
</dbReference>
<dbReference type="SUPFAM" id="SSF47226">
    <property type="entry name" value="Histidine-containing phosphotransfer domain, HPT domain"/>
    <property type="match status" value="1"/>
</dbReference>
<keyword evidence="15" id="KW-1133">Transmembrane helix</keyword>
<dbReference type="Gene3D" id="3.30.565.10">
    <property type="entry name" value="Histidine kinase-like ATPase, C-terminal domain"/>
    <property type="match status" value="1"/>
</dbReference>
<keyword evidence="20" id="KW-1185">Reference proteome</keyword>
<evidence type="ECO:0000256" key="13">
    <source>
        <dbReference type="SAM" id="Coils"/>
    </source>
</evidence>
<feature type="domain" description="Response regulatory" evidence="17">
    <location>
        <begin position="674"/>
        <end position="796"/>
    </location>
</feature>
<dbReference type="SMART" id="SM00387">
    <property type="entry name" value="HATPase_c"/>
    <property type="match status" value="1"/>
</dbReference>
<dbReference type="PANTHER" id="PTHR45339">
    <property type="entry name" value="HYBRID SIGNAL TRANSDUCTION HISTIDINE KINASE J"/>
    <property type="match status" value="1"/>
</dbReference>
<dbReference type="PROSITE" id="PS50894">
    <property type="entry name" value="HPT"/>
    <property type="match status" value="1"/>
</dbReference>
<dbReference type="InterPro" id="IPR005467">
    <property type="entry name" value="His_kinase_dom"/>
</dbReference>
<keyword evidence="15" id="KW-0472">Membrane</keyword>
<dbReference type="EMBL" id="JACZHT010000007">
    <property type="protein sequence ID" value="MBE1237788.1"/>
    <property type="molecule type" value="Genomic_DNA"/>
</dbReference>
<evidence type="ECO:0000313" key="19">
    <source>
        <dbReference type="EMBL" id="MBE1237788.1"/>
    </source>
</evidence>
<dbReference type="RefSeq" id="WP_192534800.1">
    <property type="nucleotide sequence ID" value="NZ_JACZHT010000007.1"/>
</dbReference>
<dbReference type="Pfam" id="PF00072">
    <property type="entry name" value="Response_reg"/>
    <property type="match status" value="2"/>
</dbReference>
<evidence type="ECO:0000256" key="12">
    <source>
        <dbReference type="PROSITE-ProRule" id="PRU00169"/>
    </source>
</evidence>
<feature type="region of interest" description="Disordered" evidence="14">
    <location>
        <begin position="841"/>
        <end position="863"/>
    </location>
</feature>